<feature type="transmembrane region" description="Helical" evidence="1">
    <location>
        <begin position="30"/>
        <end position="48"/>
    </location>
</feature>
<evidence type="ECO:0000313" key="2">
    <source>
        <dbReference type="EMBL" id="KPL85468.1"/>
    </source>
</evidence>
<feature type="transmembrane region" description="Helical" evidence="1">
    <location>
        <begin position="95"/>
        <end position="113"/>
    </location>
</feature>
<dbReference type="STRING" id="70996.SE18_17740"/>
<feature type="transmembrane region" description="Helical" evidence="1">
    <location>
        <begin position="326"/>
        <end position="347"/>
    </location>
</feature>
<evidence type="ECO:0000313" key="3">
    <source>
        <dbReference type="Proteomes" id="UP000050277"/>
    </source>
</evidence>
<evidence type="ECO:0000256" key="1">
    <source>
        <dbReference type="SAM" id="Phobius"/>
    </source>
</evidence>
<dbReference type="EMBL" id="LGKP01000025">
    <property type="protein sequence ID" value="KPL85468.1"/>
    <property type="molecule type" value="Genomic_DNA"/>
</dbReference>
<accession>A0A0P6Y709</accession>
<dbReference type="PATRIC" id="fig|70996.4.peg.424"/>
<dbReference type="AlphaFoldDB" id="A0A0P6Y709"/>
<dbReference type="OrthoDB" id="141026at2"/>
<feature type="transmembrane region" description="Helical" evidence="1">
    <location>
        <begin position="272"/>
        <end position="291"/>
    </location>
</feature>
<feature type="transmembrane region" description="Helical" evidence="1">
    <location>
        <begin position="221"/>
        <end position="241"/>
    </location>
</feature>
<comment type="caution">
    <text evidence="2">The sequence shown here is derived from an EMBL/GenBank/DDBJ whole genome shotgun (WGS) entry which is preliminary data.</text>
</comment>
<feature type="transmembrane region" description="Helical" evidence="1">
    <location>
        <begin position="298"/>
        <end position="314"/>
    </location>
</feature>
<sequence>MRQYLDRYVMPLWQTYSSPGQPLRPTNTRALHTIYGIWLFAFVLKLMGSGWDVAWHFRFLRDDLAPPHMINTVGTVIVVLLVMFHTWTGYGVDRLTLRLMQAGISIFLIAIPLDLINHRLFGLDITSWSPTHALLYLGTAVMLLGVLRGWLLLTPDSRIKTVFGLGFWAFLLEDFLFPLGQQEYGVTAIEAMRLGKPYADAELMIEAGANPERFAIPVPDWLYPLWLITSVVLVLLAARLIMRGRWTATLVAGTYLLYRVVSFYILRGIEFPPSFVPLFIIGTALAIDIGITYRINPFVAAFGTLFAFYAGAWISDRYTLMPEIPYTTTMPIAAILLGIVWAGALWVERSPYVERWRKLA</sequence>
<feature type="transmembrane region" description="Helical" evidence="1">
    <location>
        <begin position="133"/>
        <end position="153"/>
    </location>
</feature>
<keyword evidence="1" id="KW-1133">Transmembrane helix</keyword>
<name>A0A0P6Y709_9CHLR</name>
<keyword evidence="1" id="KW-0812">Transmembrane</keyword>
<keyword evidence="1" id="KW-0472">Membrane</keyword>
<dbReference type="RefSeq" id="WP_054535788.1">
    <property type="nucleotide sequence ID" value="NZ_LGKP01000025.1"/>
</dbReference>
<dbReference type="Proteomes" id="UP000050277">
    <property type="component" value="Unassembled WGS sequence"/>
</dbReference>
<proteinExistence type="predicted"/>
<reference evidence="2 3" key="1">
    <citation type="submission" date="2015-07" db="EMBL/GenBank/DDBJ databases">
        <title>Whole genome sequence of Herpetosiphon geysericola DSM 7119.</title>
        <authorList>
            <person name="Hemp J."/>
            <person name="Ward L.M."/>
            <person name="Pace L.A."/>
            <person name="Fischer W.W."/>
        </authorList>
    </citation>
    <scope>NUCLEOTIDE SEQUENCE [LARGE SCALE GENOMIC DNA]</scope>
    <source>
        <strain evidence="2 3">DSM 7119</strain>
    </source>
</reference>
<gene>
    <name evidence="2" type="ORF">SE18_17740</name>
</gene>
<keyword evidence="3" id="KW-1185">Reference proteome</keyword>
<protein>
    <submittedName>
        <fullName evidence="2">Uncharacterized protein</fullName>
    </submittedName>
</protein>
<organism evidence="2 3">
    <name type="scientific">Herpetosiphon geysericola</name>
    <dbReference type="NCBI Taxonomy" id="70996"/>
    <lineage>
        <taxon>Bacteria</taxon>
        <taxon>Bacillati</taxon>
        <taxon>Chloroflexota</taxon>
        <taxon>Chloroflexia</taxon>
        <taxon>Herpetosiphonales</taxon>
        <taxon>Herpetosiphonaceae</taxon>
        <taxon>Herpetosiphon</taxon>
    </lineage>
</organism>
<feature type="transmembrane region" description="Helical" evidence="1">
    <location>
        <begin position="68"/>
        <end position="88"/>
    </location>
</feature>